<comment type="caution">
    <text evidence="2">The sequence shown here is derived from an EMBL/GenBank/DDBJ whole genome shotgun (WGS) entry which is preliminary data.</text>
</comment>
<organism evidence="2 3">
    <name type="scientific">Geofilum rubicundum JCM 15548</name>
    <dbReference type="NCBI Taxonomy" id="1236989"/>
    <lineage>
        <taxon>Bacteria</taxon>
        <taxon>Pseudomonadati</taxon>
        <taxon>Bacteroidota</taxon>
        <taxon>Bacteroidia</taxon>
        <taxon>Marinilabiliales</taxon>
        <taxon>Marinilabiliaceae</taxon>
        <taxon>Geofilum</taxon>
    </lineage>
</organism>
<sequence length="600" mass="68691">MKHLSTLFLAIGLMMASTAVSAQLTNRENQNSFKKVRERTLPAAQPLNIKKAQKAVRLKNATVTQHPTSSKHYNWTGDDWAYQQELFYDAQGREIEMISGVLRIITEYDDLENSETKWFQQRASEEAAWTTYRKEISLSGDNWIYEIWELVDGTLAITGGSKSLSWESTDGNTTTDQWESWMYNPTLEAYEMTSGYKDVSVANNAGQTLSVNGYYWENGEWKLEYTDTYTYNNDNQLTQMAFCYYEEGFTECERLEFVYEGAGAPSSAMVYTDYGTGYELTGRYINLVWNDWGNISFDDATVVLFATQQNIIDPDGDLNNDANYENFEQFENDPEGNYTHQYWIAGQWVTDDHYSTVTEENGDVVTTSYYFDYEEGIDENCDLFMMGDKQIMVVGANHTSMTDYEWTKTSEPCGYEWVKLYEVIENTTATTQESITRYMQAEIMMESIEFEEWNMYGHPVVSRNSSLMGEIVMSYEEYSYDNTYDGSLRTSTIISFRDQQDGAFSPTEKIEYVYGGATSTQDQSLAAVQVFPTVFNKGFNVHLPQISTLQLISAQGQTVWQQASVRGQLFVPGSHLPQGVYLLLISNNAGEKETIKLIKR</sequence>
<evidence type="ECO:0000256" key="1">
    <source>
        <dbReference type="SAM" id="SignalP"/>
    </source>
</evidence>
<dbReference type="OrthoDB" id="1116292at2"/>
<evidence type="ECO:0008006" key="4">
    <source>
        <dbReference type="Google" id="ProtNLM"/>
    </source>
</evidence>
<dbReference type="InterPro" id="IPR026444">
    <property type="entry name" value="Secre_tail"/>
</dbReference>
<keyword evidence="3" id="KW-1185">Reference proteome</keyword>
<feature type="signal peptide" evidence="1">
    <location>
        <begin position="1"/>
        <end position="22"/>
    </location>
</feature>
<dbReference type="EMBL" id="BAZW01000003">
    <property type="protein sequence ID" value="GAO28459.1"/>
    <property type="molecule type" value="Genomic_DNA"/>
</dbReference>
<dbReference type="RefSeq" id="WP_062122270.1">
    <property type="nucleotide sequence ID" value="NZ_BAZW01000003.1"/>
</dbReference>
<proteinExistence type="predicted"/>
<name>A0A0E9LT92_9BACT</name>
<evidence type="ECO:0000313" key="2">
    <source>
        <dbReference type="EMBL" id="GAO28459.1"/>
    </source>
</evidence>
<protein>
    <recommendedName>
        <fullName evidence="4">Secretion system C-terminal sorting domain-containing protein</fullName>
    </recommendedName>
</protein>
<evidence type="ECO:0000313" key="3">
    <source>
        <dbReference type="Proteomes" id="UP000032900"/>
    </source>
</evidence>
<feature type="chain" id="PRO_5002428467" description="Secretion system C-terminal sorting domain-containing protein" evidence="1">
    <location>
        <begin position="23"/>
        <end position="600"/>
    </location>
</feature>
<dbReference type="AlphaFoldDB" id="A0A0E9LT92"/>
<accession>A0A0E9LT92</accession>
<gene>
    <name evidence="2" type="ORF">JCM15548_1556</name>
</gene>
<dbReference type="NCBIfam" id="TIGR04183">
    <property type="entry name" value="Por_Secre_tail"/>
    <property type="match status" value="1"/>
</dbReference>
<reference evidence="2 3" key="1">
    <citation type="journal article" date="2015" name="Microbes Environ.">
        <title>Distribution and evolution of nitrogen fixation genes in the phylum bacteroidetes.</title>
        <authorList>
            <person name="Inoue J."/>
            <person name="Oshima K."/>
            <person name="Suda W."/>
            <person name="Sakamoto M."/>
            <person name="Iino T."/>
            <person name="Noda S."/>
            <person name="Hongoh Y."/>
            <person name="Hattori M."/>
            <person name="Ohkuma M."/>
        </authorList>
    </citation>
    <scope>NUCLEOTIDE SEQUENCE [LARGE SCALE GENOMIC DNA]</scope>
    <source>
        <strain evidence="2">JCM 15548</strain>
    </source>
</reference>
<keyword evidence="1" id="KW-0732">Signal</keyword>
<dbReference type="Proteomes" id="UP000032900">
    <property type="component" value="Unassembled WGS sequence"/>
</dbReference>